<dbReference type="AlphaFoldDB" id="A0A517R9L2"/>
<gene>
    <name evidence="1" type="ORF">Pan241w_06220</name>
</gene>
<sequence>MRRFFLGNFDFEHQLASEVYAASGGATPALNAIFASCWIGLAEEDDLLFLPGSVAPDFVSQLSEAGLPRVELTNQWPTREQAAELEFVPWGWSGAVKRIAADNGFQFESPDLSAVQAVNARTFSFACEQEWGLALPGSCQVHDLAELETAVRQLQQQEADPENTWVVKANFSMSARERMLGRGMQITEQMRGWVAKRFAQGQPLFVEPWVKRTAEVGLQFFIPKEDEPQWMGLALLLSDERGQYRGSRITVDVETLREWQPAIEVGQRVALRAQAAGYFGPLGIDAMQFSDEHGEQRWRPIQDVNARYTMGRLARGFSRFLQPHQAASWLHFPWKESYGICFSNWLRCVSEQGGSGTRLIATSPDQIDGQTVRLVTVLLISETADQLCQAETELMRAVSELAETTG</sequence>
<dbReference type="KEGG" id="gaz:Pan241w_06220"/>
<dbReference type="Proteomes" id="UP000317171">
    <property type="component" value="Chromosome"/>
</dbReference>
<name>A0A517R9L2_9PLAN</name>
<dbReference type="OrthoDB" id="20966at2"/>
<dbReference type="EMBL" id="CP036269">
    <property type="protein sequence ID" value="QDT40565.1"/>
    <property type="molecule type" value="Genomic_DNA"/>
</dbReference>
<dbReference type="RefSeq" id="WP_145210737.1">
    <property type="nucleotide sequence ID" value="NZ_CP036269.1"/>
</dbReference>
<proteinExistence type="predicted"/>
<accession>A0A517R9L2</accession>
<reference evidence="1 2" key="1">
    <citation type="submission" date="2019-02" db="EMBL/GenBank/DDBJ databases">
        <title>Deep-cultivation of Planctomycetes and their phenomic and genomic characterization uncovers novel biology.</title>
        <authorList>
            <person name="Wiegand S."/>
            <person name="Jogler M."/>
            <person name="Boedeker C."/>
            <person name="Pinto D."/>
            <person name="Vollmers J."/>
            <person name="Rivas-Marin E."/>
            <person name="Kohn T."/>
            <person name="Peeters S.H."/>
            <person name="Heuer A."/>
            <person name="Rast P."/>
            <person name="Oberbeckmann S."/>
            <person name="Bunk B."/>
            <person name="Jeske O."/>
            <person name="Meyerdierks A."/>
            <person name="Storesund J.E."/>
            <person name="Kallscheuer N."/>
            <person name="Luecker S."/>
            <person name="Lage O.M."/>
            <person name="Pohl T."/>
            <person name="Merkel B.J."/>
            <person name="Hornburger P."/>
            <person name="Mueller R.-W."/>
            <person name="Bruemmer F."/>
            <person name="Labrenz M."/>
            <person name="Spormann A.M."/>
            <person name="Op den Camp H."/>
            <person name="Overmann J."/>
            <person name="Amann R."/>
            <person name="Jetten M.S.M."/>
            <person name="Mascher T."/>
            <person name="Medema M.H."/>
            <person name="Devos D.P."/>
            <person name="Kaster A.-K."/>
            <person name="Ovreas L."/>
            <person name="Rohde M."/>
            <person name="Galperin M.Y."/>
            <person name="Jogler C."/>
        </authorList>
    </citation>
    <scope>NUCLEOTIDE SEQUENCE [LARGE SCALE GENOMIC DNA]</scope>
    <source>
        <strain evidence="1 2">Pan241w</strain>
    </source>
</reference>
<keyword evidence="2" id="KW-1185">Reference proteome</keyword>
<evidence type="ECO:0000313" key="2">
    <source>
        <dbReference type="Proteomes" id="UP000317171"/>
    </source>
</evidence>
<evidence type="ECO:0008006" key="3">
    <source>
        <dbReference type="Google" id="ProtNLM"/>
    </source>
</evidence>
<organism evidence="1 2">
    <name type="scientific">Gimesia alba</name>
    <dbReference type="NCBI Taxonomy" id="2527973"/>
    <lineage>
        <taxon>Bacteria</taxon>
        <taxon>Pseudomonadati</taxon>
        <taxon>Planctomycetota</taxon>
        <taxon>Planctomycetia</taxon>
        <taxon>Planctomycetales</taxon>
        <taxon>Planctomycetaceae</taxon>
        <taxon>Gimesia</taxon>
    </lineage>
</organism>
<evidence type="ECO:0000313" key="1">
    <source>
        <dbReference type="EMBL" id="QDT40565.1"/>
    </source>
</evidence>
<protein>
    <recommendedName>
        <fullName evidence="3">ATP-grasp domain-containing protein</fullName>
    </recommendedName>
</protein>